<dbReference type="InterPro" id="IPR043502">
    <property type="entry name" value="DNA/RNA_pol_sf"/>
</dbReference>
<evidence type="ECO:0000256" key="1">
    <source>
        <dbReference type="SAM" id="MobiDB-lite"/>
    </source>
</evidence>
<dbReference type="SUPFAM" id="SSF56672">
    <property type="entry name" value="DNA/RNA polymerases"/>
    <property type="match status" value="1"/>
</dbReference>
<dbReference type="CDD" id="cd01650">
    <property type="entry name" value="RT_nLTR_like"/>
    <property type="match status" value="1"/>
</dbReference>
<feature type="compositionally biased region" description="Basic and acidic residues" evidence="1">
    <location>
        <begin position="1175"/>
        <end position="1189"/>
    </location>
</feature>
<dbReference type="InterPro" id="IPR000477">
    <property type="entry name" value="RT_dom"/>
</dbReference>
<reference evidence="3 4" key="1">
    <citation type="submission" date="2023-02" db="EMBL/GenBank/DDBJ databases">
        <title>LHISI_Scaffold_Assembly.</title>
        <authorList>
            <person name="Stuart O.P."/>
            <person name="Cleave R."/>
            <person name="Magrath M.J.L."/>
            <person name="Mikheyev A.S."/>
        </authorList>
    </citation>
    <scope>NUCLEOTIDE SEQUENCE [LARGE SCALE GENOMIC DNA]</scope>
    <source>
        <strain evidence="3">Daus_M_001</strain>
        <tissue evidence="3">Leg muscle</tissue>
    </source>
</reference>
<evidence type="ECO:0000313" key="4">
    <source>
        <dbReference type="Proteomes" id="UP001159363"/>
    </source>
</evidence>
<dbReference type="EMBL" id="JARBHB010000177">
    <property type="protein sequence ID" value="KAJ8865483.1"/>
    <property type="molecule type" value="Genomic_DNA"/>
</dbReference>
<organism evidence="3 4">
    <name type="scientific">Dryococelus australis</name>
    <dbReference type="NCBI Taxonomy" id="614101"/>
    <lineage>
        <taxon>Eukaryota</taxon>
        <taxon>Metazoa</taxon>
        <taxon>Ecdysozoa</taxon>
        <taxon>Arthropoda</taxon>
        <taxon>Hexapoda</taxon>
        <taxon>Insecta</taxon>
        <taxon>Pterygota</taxon>
        <taxon>Neoptera</taxon>
        <taxon>Polyneoptera</taxon>
        <taxon>Phasmatodea</taxon>
        <taxon>Verophasmatodea</taxon>
        <taxon>Anareolatae</taxon>
        <taxon>Phasmatidae</taxon>
        <taxon>Eurycanthinae</taxon>
        <taxon>Dryococelus</taxon>
    </lineage>
</organism>
<protein>
    <recommendedName>
        <fullName evidence="2">Reverse transcriptase domain-containing protein</fullName>
    </recommendedName>
</protein>
<accession>A0ABQ9G2C2</accession>
<dbReference type="PROSITE" id="PS50878">
    <property type="entry name" value="RT_POL"/>
    <property type="match status" value="1"/>
</dbReference>
<proteinExistence type="predicted"/>
<dbReference type="Proteomes" id="UP001159363">
    <property type="component" value="Unassembled WGS sequence"/>
</dbReference>
<feature type="domain" description="Reverse transcriptase" evidence="2">
    <location>
        <begin position="369"/>
        <end position="646"/>
    </location>
</feature>
<feature type="region of interest" description="Disordered" evidence="1">
    <location>
        <begin position="1169"/>
        <end position="1189"/>
    </location>
</feature>
<dbReference type="Pfam" id="PF00078">
    <property type="entry name" value="RVT_1"/>
    <property type="match status" value="1"/>
</dbReference>
<dbReference type="PANTHER" id="PTHR19446">
    <property type="entry name" value="REVERSE TRANSCRIPTASES"/>
    <property type="match status" value="1"/>
</dbReference>
<evidence type="ECO:0000259" key="2">
    <source>
        <dbReference type="PROSITE" id="PS50878"/>
    </source>
</evidence>
<evidence type="ECO:0000313" key="3">
    <source>
        <dbReference type="EMBL" id="KAJ8865483.1"/>
    </source>
</evidence>
<sequence>MNSNLAPSRGDPPDLSVLSVYLAACDTGVWVFRWLFHSSFTFLVVEANIMDLIPCEWCDLEFASKIGRGVHARYAHPVQYNASLPEPASTKSRWSEEELRIMAREEVFLPENTRFVNQALVARLHGKGLFVERTLDSIKGQRKQPKYQQLVREIRSFELSDPLSTLPKRWSTGATANLPRRSGGGVVVPEVREGLAVPGPTRLERLSILRTNLAAYMGHGLYHPEILMAAVDSAERGEPVVGVMDRWFRKVFRVEDCVKPLPENLEHPFEGTRRQVRRLEYARIQALWKKNRSNAAAKILEGEPLGGATYPPDVGAWWADLFSSGLGLMEEREVRKAKLKGQTSPGPDGITVHEWDKVPEDLKASVFNLFLLEEAVPEWMFAARTVLIPKVSQPTVAADFRPISIASVVLRHFHKVLGARIQMAIKIKPEQRAFLEKDGLAENISLLAEVLHASTSRGKPLYAAVLDVRKAFDTVSHAPLMEVLRARGLPHNILRHIWQLYMVGKTTIQLPGKICPGVPMKQGVRQGDPLSPILFNIVMDEALSDQDAFVGFELGGEVVSRLAFADDVVLLAGSRAGLQTNLDRLNRALERLGLRLSAVKSFSLAMAAVPRERRVKVLDERMFRIGTEFLTPLGVDETFKYLGIQFTRGGVKAFKHDLEGPLERISSAPLKPYQRLELLKVFLLPSLTYRLSFARVTMGALKACDVLVRAAVRRWLKLPHDTALGFFHAACSAGGLGIPSLVRSVPVWILGRLRNVLKSNYPPAQKLENQPLFSRRVEWARAVATVGGVTLDSSLKVKNYWRARWSGSVDGADLETARSCRESTAWIGQRASGIPSKDYISYLHIISNSLPSAVRTTRGRRGPSGALPKCRAGCNDAETTYHVIQQCPRTQETRVARHNQVLKVVADRLEERGYRVLREPRYRTSEGVRVPDLVISKPEEDVAHVLDVQVVQSKGMEWSFGRKRAKYAGNKDLIQSVCEWSGAKNVEVLPITISWKGLWHPKAVEGLRKLVMCRPLLCAIPTMVLFGTLLGWRRQLLVAVAAALQNGATGAGEVAMPSPVDMANGPLSMPGGAMGTGLEISAGKEDPVELDSSLALGARDVGPLMPLVTVFLVPSAQGNSRPSFVPVALWRVLGLHIPPRDPIQGHCQAGSLTGAVHLSNDNAGVLRPAQRGQKPRVEQKGKSWLDPDTHIPAQYERNRRYGPLVHALGRKTGGAKLPTVGLCLNASKAVSPLRGNDN</sequence>
<keyword evidence="4" id="KW-1185">Reference proteome</keyword>
<gene>
    <name evidence="3" type="ORF">PR048_033773</name>
</gene>
<comment type="caution">
    <text evidence="3">The sequence shown here is derived from an EMBL/GenBank/DDBJ whole genome shotgun (WGS) entry which is preliminary data.</text>
</comment>
<name>A0ABQ9G2C2_9NEOP</name>